<reference evidence="2 3" key="1">
    <citation type="submission" date="2017-09" db="EMBL/GenBank/DDBJ databases">
        <title>Arcobacter canalis sp. nov., a new species isolated from a water canal contaminated with urban sewage.</title>
        <authorList>
            <person name="Perez-Cataluna A."/>
            <person name="Salas-Masso N."/>
            <person name="Figueras M.J."/>
        </authorList>
    </citation>
    <scope>NUCLEOTIDE SEQUENCE [LARGE SCALE GENOMIC DNA]</scope>
    <source>
        <strain evidence="2 3">F98-3</strain>
    </source>
</reference>
<dbReference type="EMBL" id="CP032098">
    <property type="protein sequence ID" value="AXX92959.1"/>
    <property type="molecule type" value="Genomic_DNA"/>
</dbReference>
<evidence type="ECO:0000313" key="3">
    <source>
        <dbReference type="Proteomes" id="UP000221222"/>
    </source>
</evidence>
<keyword evidence="3" id="KW-1185">Reference proteome</keyword>
<organism evidence="2 3">
    <name type="scientific">Malaciobacter molluscorum LMG 25693</name>
    <dbReference type="NCBI Taxonomy" id="870501"/>
    <lineage>
        <taxon>Bacteria</taxon>
        <taxon>Pseudomonadati</taxon>
        <taxon>Campylobacterota</taxon>
        <taxon>Epsilonproteobacteria</taxon>
        <taxon>Campylobacterales</taxon>
        <taxon>Arcobacteraceae</taxon>
        <taxon>Malaciobacter</taxon>
    </lineage>
</organism>
<reference evidence="1 4" key="2">
    <citation type="submission" date="2018-08" db="EMBL/GenBank/DDBJ databases">
        <title>Complete genome of the Arcobacter molluscorum type strain LMG 25693.</title>
        <authorList>
            <person name="Miller W.G."/>
            <person name="Yee E."/>
            <person name="Bono J.L."/>
        </authorList>
    </citation>
    <scope>NUCLEOTIDE SEQUENCE [LARGE SCALE GENOMIC DNA]</scope>
    <source>
        <strain evidence="1 4">CECT 7696</strain>
    </source>
</reference>
<dbReference type="EMBL" id="NXFY01000004">
    <property type="protein sequence ID" value="PHO18788.1"/>
    <property type="molecule type" value="Genomic_DNA"/>
</dbReference>
<evidence type="ECO:0000313" key="4">
    <source>
        <dbReference type="Proteomes" id="UP000262712"/>
    </source>
</evidence>
<dbReference type="RefSeq" id="WP_099341846.1">
    <property type="nucleotide sequence ID" value="NZ_CP032098.1"/>
</dbReference>
<protein>
    <submittedName>
        <fullName evidence="2">Uncharacterized protein</fullName>
    </submittedName>
</protein>
<evidence type="ECO:0000313" key="2">
    <source>
        <dbReference type="EMBL" id="PHO18788.1"/>
    </source>
</evidence>
<dbReference type="AlphaFoldDB" id="A0A2G1DJV5"/>
<dbReference type="KEGG" id="amol:AMOL_2000"/>
<accession>A0A2G1DJV5</accession>
<gene>
    <name evidence="1" type="ORF">AMOL_2000</name>
    <name evidence="2" type="ORF">CPU12_04305</name>
</gene>
<proteinExistence type="predicted"/>
<dbReference type="Proteomes" id="UP000221222">
    <property type="component" value="Unassembled WGS sequence"/>
</dbReference>
<name>A0A2G1DJV5_9BACT</name>
<sequence>MSNRLHEIIAQISVLHNDFIKNKKIEDADIIVDELLKQEEDLRDHYLKLLLQYYFQQNDLSNVKKILLLGYKFDITFDDVQLAFCKIKNNDENVIEFFDDSIVFIKDKNIKKPLHKIYDYYNLDDSNRVNLEQAVDVLRKNRYICSFVYKHPELSYSKFFLNEDLLESLKRDLPYLLK</sequence>
<dbReference type="Proteomes" id="UP000262712">
    <property type="component" value="Chromosome"/>
</dbReference>
<evidence type="ECO:0000313" key="1">
    <source>
        <dbReference type="EMBL" id="AXX92959.1"/>
    </source>
</evidence>